<accession>A0A7Y0FUS0</accession>
<sequence>MPKRYDKELTLEQLAVLQDEDIDTSDVPELDVTFWQQAKISQPEGTEQITLRVKKSVLQAFRNTGKGYQTRMNAVLETYVRSLKK</sequence>
<proteinExistence type="predicted"/>
<comment type="caution">
    <text evidence="1">The sequence shown here is derived from an EMBL/GenBank/DDBJ whole genome shotgun (WGS) entry which is preliminary data.</text>
</comment>
<evidence type="ECO:0000313" key="2">
    <source>
        <dbReference type="Proteomes" id="UP000541470"/>
    </source>
</evidence>
<reference evidence="1 2" key="1">
    <citation type="submission" date="2020-04" db="EMBL/GenBank/DDBJ databases">
        <title>Rhizobium sp. S-51 isolated from soil.</title>
        <authorList>
            <person name="Dahal R.H."/>
        </authorList>
    </citation>
    <scope>NUCLEOTIDE SEQUENCE [LARGE SCALE GENOMIC DNA]</scope>
    <source>
        <strain evidence="1 2">S-51</strain>
    </source>
</reference>
<dbReference type="Proteomes" id="UP000541470">
    <property type="component" value="Unassembled WGS sequence"/>
</dbReference>
<dbReference type="RefSeq" id="WP_169588163.1">
    <property type="nucleotide sequence ID" value="NZ_JABBGK010000001.1"/>
</dbReference>
<name>A0A7Y0FUS0_9HYPH</name>
<dbReference type="Pfam" id="PF14384">
    <property type="entry name" value="BrnA_antitoxin"/>
    <property type="match status" value="1"/>
</dbReference>
<protein>
    <submittedName>
        <fullName evidence="1">BrnA antitoxin family protein</fullName>
    </submittedName>
</protein>
<organism evidence="1 2">
    <name type="scientific">Rhizobium terricola</name>
    <dbReference type="NCBI Taxonomy" id="2728849"/>
    <lineage>
        <taxon>Bacteria</taxon>
        <taxon>Pseudomonadati</taxon>
        <taxon>Pseudomonadota</taxon>
        <taxon>Alphaproteobacteria</taxon>
        <taxon>Hyphomicrobiales</taxon>
        <taxon>Rhizobiaceae</taxon>
        <taxon>Rhizobium/Agrobacterium group</taxon>
        <taxon>Rhizobium</taxon>
    </lineage>
</organism>
<dbReference type="InterPro" id="IPR025528">
    <property type="entry name" value="BrnA_antitoxin"/>
</dbReference>
<evidence type="ECO:0000313" key="1">
    <source>
        <dbReference type="EMBL" id="NML73663.1"/>
    </source>
</evidence>
<keyword evidence="2" id="KW-1185">Reference proteome</keyword>
<dbReference type="EMBL" id="JABBGK010000001">
    <property type="protein sequence ID" value="NML73663.1"/>
    <property type="molecule type" value="Genomic_DNA"/>
</dbReference>
<gene>
    <name evidence="1" type="ORF">HHL25_05930</name>
</gene>
<dbReference type="AlphaFoldDB" id="A0A7Y0FUS0"/>